<reference evidence="4" key="1">
    <citation type="journal article" date="2021" name="PeerJ">
        <title>Extensive microbial diversity within the chicken gut microbiome revealed by metagenomics and culture.</title>
        <authorList>
            <person name="Gilroy R."/>
            <person name="Ravi A."/>
            <person name="Getino M."/>
            <person name="Pursley I."/>
            <person name="Horton D.L."/>
            <person name="Alikhan N.F."/>
            <person name="Baker D."/>
            <person name="Gharbi K."/>
            <person name="Hall N."/>
            <person name="Watson M."/>
            <person name="Adriaenssens E.M."/>
            <person name="Foster-Nyarko E."/>
            <person name="Jarju S."/>
            <person name="Secka A."/>
            <person name="Antonio M."/>
            <person name="Oren A."/>
            <person name="Chaudhuri R.R."/>
            <person name="La Ragione R."/>
            <person name="Hildebrand F."/>
            <person name="Pallen M.J."/>
        </authorList>
    </citation>
    <scope>NUCLEOTIDE SEQUENCE</scope>
    <source>
        <strain evidence="4">5933</strain>
    </source>
</reference>
<proteinExistence type="predicted"/>
<feature type="domain" description="N-acetyltransferase" evidence="3">
    <location>
        <begin position="1"/>
        <end position="161"/>
    </location>
</feature>
<dbReference type="Pfam" id="PF00583">
    <property type="entry name" value="Acetyltransf_1"/>
    <property type="match status" value="1"/>
</dbReference>
<dbReference type="Gene3D" id="3.40.630.30">
    <property type="match status" value="1"/>
</dbReference>
<comment type="caution">
    <text evidence="4">The sequence shown here is derived from an EMBL/GenBank/DDBJ whole genome shotgun (WGS) entry which is preliminary data.</text>
</comment>
<dbReference type="Proteomes" id="UP000823918">
    <property type="component" value="Unassembled WGS sequence"/>
</dbReference>
<dbReference type="InterPro" id="IPR016181">
    <property type="entry name" value="Acyl_CoA_acyltransferase"/>
</dbReference>
<dbReference type="InterPro" id="IPR000182">
    <property type="entry name" value="GNAT_dom"/>
</dbReference>
<dbReference type="GO" id="GO:0008080">
    <property type="term" value="F:N-acetyltransferase activity"/>
    <property type="evidence" value="ECO:0007669"/>
    <property type="project" value="UniProtKB-ARBA"/>
</dbReference>
<evidence type="ECO:0000256" key="1">
    <source>
        <dbReference type="ARBA" id="ARBA00022679"/>
    </source>
</evidence>
<evidence type="ECO:0000313" key="4">
    <source>
        <dbReference type="EMBL" id="HJC71762.1"/>
    </source>
</evidence>
<reference evidence="4" key="2">
    <citation type="submission" date="2021-04" db="EMBL/GenBank/DDBJ databases">
        <authorList>
            <person name="Gilroy R."/>
        </authorList>
    </citation>
    <scope>NUCLEOTIDE SEQUENCE</scope>
    <source>
        <strain evidence="4">5933</strain>
    </source>
</reference>
<evidence type="ECO:0000256" key="2">
    <source>
        <dbReference type="ARBA" id="ARBA00023315"/>
    </source>
</evidence>
<dbReference type="AlphaFoldDB" id="A0A9D2Q5C3"/>
<gene>
    <name evidence="4" type="ORF">H9698_03070</name>
</gene>
<dbReference type="EMBL" id="DWWA01000018">
    <property type="protein sequence ID" value="HJC71762.1"/>
    <property type="molecule type" value="Genomic_DNA"/>
</dbReference>
<dbReference type="PROSITE" id="PS51186">
    <property type="entry name" value="GNAT"/>
    <property type="match status" value="1"/>
</dbReference>
<sequence length="162" mass="18138">MEIRKAQPQDAAYAAQVESVCFPAAEAASPKAIAERIAAFSDHFWMLWDGETPVGFINGMVTDTPHLEDEMYENAALHNENGAWQMVFGLDVVPGYQHKGYASMLMRHLIDRAKQEKRSGVVLTCKEALIGFYEQFGFVCEGVSGSQHGGVCWYEMRLTLRE</sequence>
<dbReference type="SUPFAM" id="SSF55729">
    <property type="entry name" value="Acyl-CoA N-acyltransferases (Nat)"/>
    <property type="match status" value="1"/>
</dbReference>
<organism evidence="4 5">
    <name type="scientific">Candidatus Ruthenibacterium merdavium</name>
    <dbReference type="NCBI Taxonomy" id="2838752"/>
    <lineage>
        <taxon>Bacteria</taxon>
        <taxon>Bacillati</taxon>
        <taxon>Bacillota</taxon>
        <taxon>Clostridia</taxon>
        <taxon>Eubacteriales</taxon>
        <taxon>Oscillospiraceae</taxon>
        <taxon>Ruthenibacterium</taxon>
    </lineage>
</organism>
<dbReference type="InterPro" id="IPR051635">
    <property type="entry name" value="SNAT-like"/>
</dbReference>
<dbReference type="CDD" id="cd04301">
    <property type="entry name" value="NAT_SF"/>
    <property type="match status" value="1"/>
</dbReference>
<evidence type="ECO:0000313" key="5">
    <source>
        <dbReference type="Proteomes" id="UP000823918"/>
    </source>
</evidence>
<accession>A0A9D2Q5C3</accession>
<keyword evidence="2" id="KW-0012">Acyltransferase</keyword>
<keyword evidence="1" id="KW-0808">Transferase</keyword>
<name>A0A9D2Q5C3_9FIRM</name>
<dbReference type="PANTHER" id="PTHR10908">
    <property type="entry name" value="SEROTONIN N-ACETYLTRANSFERASE"/>
    <property type="match status" value="1"/>
</dbReference>
<protein>
    <submittedName>
        <fullName evidence="4">GNAT family N-acetyltransferase</fullName>
    </submittedName>
</protein>
<dbReference type="PANTHER" id="PTHR10908:SF0">
    <property type="entry name" value="SEROTONIN N-ACETYLTRANSFERASE"/>
    <property type="match status" value="1"/>
</dbReference>
<evidence type="ECO:0000259" key="3">
    <source>
        <dbReference type="PROSITE" id="PS51186"/>
    </source>
</evidence>